<keyword evidence="3" id="KW-1185">Reference proteome</keyword>
<dbReference type="EMBL" id="CACRZD030000086">
    <property type="protein sequence ID" value="CAA6674172.1"/>
    <property type="molecule type" value="Genomic_DNA"/>
</dbReference>
<accession>A0ABN7E9Y0</accession>
<evidence type="ECO:0000256" key="1">
    <source>
        <dbReference type="SAM" id="MobiDB-lite"/>
    </source>
</evidence>
<protein>
    <submittedName>
        <fullName evidence="2">Uncharacterized protein</fullName>
    </submittedName>
</protein>
<comment type="caution">
    <text evidence="2">The sequence shown here is derived from an EMBL/GenBank/DDBJ whole genome shotgun (WGS) entry which is preliminary data.</text>
</comment>
<sequence length="30" mass="3348">MHKKPICSSSSRCFRGGGRRGGSPWKPHIH</sequence>
<reference evidence="3" key="1">
    <citation type="journal article" date="2020" name="Sci. Rep.">
        <title>Chromosome-scale genome assembly for the duckweed Spirodela intermedia, integrating cytogenetic maps, PacBio and Oxford Nanopore libraries.</title>
        <authorList>
            <person name="Hoang P.T.N."/>
            <person name="Fiebig A."/>
            <person name="Novak P."/>
            <person name="Macas J."/>
            <person name="Cao H.X."/>
            <person name="Stepanenko A."/>
            <person name="Chen G."/>
            <person name="Borisjuk N."/>
            <person name="Scholz U."/>
            <person name="Schubert I."/>
        </authorList>
    </citation>
    <scope>NUCLEOTIDE SEQUENCE [LARGE SCALE GENOMIC DNA]</scope>
</reference>
<evidence type="ECO:0000313" key="2">
    <source>
        <dbReference type="EMBL" id="CAA6674172.1"/>
    </source>
</evidence>
<dbReference type="Proteomes" id="UP001189122">
    <property type="component" value="Unassembled WGS sequence"/>
</dbReference>
<feature type="region of interest" description="Disordered" evidence="1">
    <location>
        <begin position="1"/>
        <end position="30"/>
    </location>
</feature>
<name>A0ABN7E9Y0_SPIIN</name>
<gene>
    <name evidence="2" type="ORF">SI7747_UN020530</name>
</gene>
<evidence type="ECO:0000313" key="3">
    <source>
        <dbReference type="Proteomes" id="UP001189122"/>
    </source>
</evidence>
<organism evidence="2 3">
    <name type="scientific">Spirodela intermedia</name>
    <name type="common">Intermediate duckweed</name>
    <dbReference type="NCBI Taxonomy" id="51605"/>
    <lineage>
        <taxon>Eukaryota</taxon>
        <taxon>Viridiplantae</taxon>
        <taxon>Streptophyta</taxon>
        <taxon>Embryophyta</taxon>
        <taxon>Tracheophyta</taxon>
        <taxon>Spermatophyta</taxon>
        <taxon>Magnoliopsida</taxon>
        <taxon>Liliopsida</taxon>
        <taxon>Araceae</taxon>
        <taxon>Lemnoideae</taxon>
        <taxon>Spirodela</taxon>
    </lineage>
</organism>
<proteinExistence type="predicted"/>